<sequence>MIEKWQDLLAELEVFENDEGSEIWNEEKLQAFEFETGITLPADYKTFCQVFGTGLFGEYMRIYCPNLEMSNLLLNSIKDEINKFPDPRHEKILKVTSLKKLLDSALIFGDSPSEDVVFWDLRTYDKVDKNYDIYIANSDCFNGEVHKIGRDFYEFVRDFCLGMKSYEVLPDSMRPSPQELILTFSPFNSQVNFMDDEC</sequence>
<organism evidence="2 3">
    <name type="scientific">Phormidium nigroviride PCC 7112</name>
    <dbReference type="NCBI Taxonomy" id="179408"/>
    <lineage>
        <taxon>Bacteria</taxon>
        <taxon>Bacillati</taxon>
        <taxon>Cyanobacteriota</taxon>
        <taxon>Cyanophyceae</taxon>
        <taxon>Oscillatoriophycideae</taxon>
        <taxon>Oscillatoriales</taxon>
        <taxon>Oscillatoriaceae</taxon>
        <taxon>Phormidium</taxon>
    </lineage>
</organism>
<gene>
    <name evidence="2" type="ORF">Osc7112_6719</name>
</gene>
<dbReference type="SMART" id="SM00860">
    <property type="entry name" value="SMI1_KNR4"/>
    <property type="match status" value="1"/>
</dbReference>
<dbReference type="EMBL" id="CP003616">
    <property type="protein sequence ID" value="AFZ10821.1"/>
    <property type="molecule type" value="Genomic_DNA"/>
</dbReference>
<geneLocation type="plasmid" evidence="2 3">
    <name>pOSC7112.02</name>
</geneLocation>
<evidence type="ECO:0000313" key="2">
    <source>
        <dbReference type="EMBL" id="AFZ10821.1"/>
    </source>
</evidence>
<proteinExistence type="predicted"/>
<dbReference type="InterPro" id="IPR037883">
    <property type="entry name" value="Knr4/Smi1-like_sf"/>
</dbReference>
<feature type="domain" description="Knr4/Smi1-like" evidence="1">
    <location>
        <begin position="23"/>
        <end position="158"/>
    </location>
</feature>
<reference evidence="2 3" key="1">
    <citation type="submission" date="2012-05" db="EMBL/GenBank/DDBJ databases">
        <title>Finished plasmid 2 of genome of Oscillatoria sp. PCC 7112.</title>
        <authorList>
            <consortium name="US DOE Joint Genome Institute"/>
            <person name="Gugger M."/>
            <person name="Coursin T."/>
            <person name="Rippka R."/>
            <person name="Tandeau De Marsac N."/>
            <person name="Huntemann M."/>
            <person name="Wei C.-L."/>
            <person name="Han J."/>
            <person name="Detter J.C."/>
            <person name="Han C."/>
            <person name="Tapia R."/>
            <person name="Davenport K."/>
            <person name="Daligault H."/>
            <person name="Erkkila T."/>
            <person name="Gu W."/>
            <person name="Munk A.C.C."/>
            <person name="Teshima H."/>
            <person name="Xu Y."/>
            <person name="Chain P."/>
            <person name="Chen A."/>
            <person name="Krypides N."/>
            <person name="Mavromatis K."/>
            <person name="Markowitz V."/>
            <person name="Szeto E."/>
            <person name="Ivanova N."/>
            <person name="Mikhailova N."/>
            <person name="Ovchinnikova G."/>
            <person name="Pagani I."/>
            <person name="Pati A."/>
            <person name="Goodwin L."/>
            <person name="Peters L."/>
            <person name="Pitluck S."/>
            <person name="Woyke T."/>
            <person name="Kerfeld C."/>
        </authorList>
    </citation>
    <scope>NUCLEOTIDE SEQUENCE [LARGE SCALE GENOMIC DNA]</scope>
    <source>
        <strain evidence="2 3">PCC 7112</strain>
        <plasmid evidence="2 3">pOSC7112.02</plasmid>
    </source>
</reference>
<dbReference type="InterPro" id="IPR018958">
    <property type="entry name" value="Knr4/Smi1-like_dom"/>
</dbReference>
<dbReference type="RefSeq" id="WP_015179786.1">
    <property type="nucleotide sequence ID" value="NC_019730.1"/>
</dbReference>
<keyword evidence="3" id="KW-1185">Reference proteome</keyword>
<dbReference type="Gene3D" id="3.40.1580.10">
    <property type="entry name" value="SMI1/KNR4-like"/>
    <property type="match status" value="1"/>
</dbReference>
<dbReference type="Proteomes" id="UP000010478">
    <property type="component" value="Plasmid pOSC7112.02"/>
</dbReference>
<dbReference type="KEGG" id="oni:Osc7112_6719"/>
<dbReference type="OrthoDB" id="574734at2"/>
<name>K9VSA2_9CYAN</name>
<dbReference type="SUPFAM" id="SSF160631">
    <property type="entry name" value="SMI1/KNR4-like"/>
    <property type="match status" value="1"/>
</dbReference>
<evidence type="ECO:0000313" key="3">
    <source>
        <dbReference type="Proteomes" id="UP000010478"/>
    </source>
</evidence>
<keyword evidence="2" id="KW-0614">Plasmid</keyword>
<dbReference type="HOGENOM" id="CLU_1376961_0_0_3"/>
<evidence type="ECO:0000259" key="1">
    <source>
        <dbReference type="SMART" id="SM00860"/>
    </source>
</evidence>
<dbReference type="Pfam" id="PF09346">
    <property type="entry name" value="SMI1_KNR4"/>
    <property type="match status" value="1"/>
</dbReference>
<accession>K9VSA2</accession>
<dbReference type="AlphaFoldDB" id="K9VSA2"/>
<protein>
    <submittedName>
        <fullName evidence="2">Cell wall assembly/cell proliferation coordinating protein, KNR4</fullName>
    </submittedName>
</protein>